<evidence type="ECO:0000313" key="2">
    <source>
        <dbReference type="EMBL" id="CAK7921526.1"/>
    </source>
</evidence>
<evidence type="ECO:0000259" key="1">
    <source>
        <dbReference type="SMART" id="SM00343"/>
    </source>
</evidence>
<feature type="domain" description="CCHC-type" evidence="1">
    <location>
        <begin position="39"/>
        <end position="55"/>
    </location>
</feature>
<dbReference type="AlphaFoldDB" id="A0AAV1TI71"/>
<comment type="caution">
    <text evidence="2">The sequence shown here is derived from an EMBL/GenBank/DDBJ whole genome shotgun (WGS) entry which is preliminary data.</text>
</comment>
<dbReference type="EMBL" id="CAKLBY020000058">
    <property type="protein sequence ID" value="CAK7921526.1"/>
    <property type="molecule type" value="Genomic_DNA"/>
</dbReference>
<protein>
    <recommendedName>
        <fullName evidence="1">CCHC-type domain-containing protein</fullName>
    </recommendedName>
</protein>
<dbReference type="InterPro" id="IPR001878">
    <property type="entry name" value="Znf_CCHC"/>
</dbReference>
<dbReference type="Proteomes" id="UP001162060">
    <property type="component" value="Unassembled WGS sequence"/>
</dbReference>
<gene>
    <name evidence="2" type="ORF">PM001_LOCUS7186</name>
</gene>
<dbReference type="InterPro" id="IPR036875">
    <property type="entry name" value="Znf_CCHC_sf"/>
</dbReference>
<proteinExistence type="predicted"/>
<name>A0AAV1TI71_9STRA</name>
<dbReference type="Gene3D" id="4.10.60.10">
    <property type="entry name" value="Zinc finger, CCHC-type"/>
    <property type="match status" value="1"/>
</dbReference>
<dbReference type="SUPFAM" id="SSF57756">
    <property type="entry name" value="Retrovirus zinc finger-like domains"/>
    <property type="match status" value="1"/>
</dbReference>
<reference evidence="2" key="1">
    <citation type="submission" date="2024-01" db="EMBL/GenBank/DDBJ databases">
        <authorList>
            <person name="Webb A."/>
        </authorList>
    </citation>
    <scope>NUCLEOTIDE SEQUENCE</scope>
    <source>
        <strain evidence="2">Pm1</strain>
    </source>
</reference>
<evidence type="ECO:0000313" key="3">
    <source>
        <dbReference type="Proteomes" id="UP001162060"/>
    </source>
</evidence>
<organism evidence="2 3">
    <name type="scientific">Peronospora matthiolae</name>
    <dbReference type="NCBI Taxonomy" id="2874970"/>
    <lineage>
        <taxon>Eukaryota</taxon>
        <taxon>Sar</taxon>
        <taxon>Stramenopiles</taxon>
        <taxon>Oomycota</taxon>
        <taxon>Peronosporomycetes</taxon>
        <taxon>Peronosporales</taxon>
        <taxon>Peronosporaceae</taxon>
        <taxon>Peronospora</taxon>
    </lineage>
</organism>
<dbReference type="GO" id="GO:0008270">
    <property type="term" value="F:zinc ion binding"/>
    <property type="evidence" value="ECO:0007669"/>
    <property type="project" value="InterPro"/>
</dbReference>
<accession>A0AAV1TI71</accession>
<sequence length="111" mass="12465">MYHGEMKCKEQGSDGVATGQAFVTGKRKSSERPFKNTGACNYCGKMGHWIVECTSWIHDKVDRQRLQRANVAHHQDENLNDFLYAAGVESNDEGNVKNTAWFIDSGATHNM</sequence>
<dbReference type="GO" id="GO:0003676">
    <property type="term" value="F:nucleic acid binding"/>
    <property type="evidence" value="ECO:0007669"/>
    <property type="project" value="InterPro"/>
</dbReference>
<dbReference type="SMART" id="SM00343">
    <property type="entry name" value="ZnF_C2HC"/>
    <property type="match status" value="1"/>
</dbReference>
<dbReference type="Pfam" id="PF00098">
    <property type="entry name" value="zf-CCHC"/>
    <property type="match status" value="1"/>
</dbReference>